<name>A0ABS8RUP4_DATST</name>
<protein>
    <submittedName>
        <fullName evidence="2">Uncharacterized protein</fullName>
    </submittedName>
</protein>
<evidence type="ECO:0000313" key="3">
    <source>
        <dbReference type="Proteomes" id="UP000823775"/>
    </source>
</evidence>
<keyword evidence="3" id="KW-1185">Reference proteome</keyword>
<sequence length="87" mass="9467">MVVKQAMAAWGDTSSESNQGGENPADTSMYAQEDGPSKFDSIFALMAQSDADENEEVCMHGEEPGSKDVNRILTHQKFKALRELSGN</sequence>
<gene>
    <name evidence="2" type="ORF">HAX54_006817</name>
</gene>
<organism evidence="2 3">
    <name type="scientific">Datura stramonium</name>
    <name type="common">Jimsonweed</name>
    <name type="synonym">Common thornapple</name>
    <dbReference type="NCBI Taxonomy" id="4076"/>
    <lineage>
        <taxon>Eukaryota</taxon>
        <taxon>Viridiplantae</taxon>
        <taxon>Streptophyta</taxon>
        <taxon>Embryophyta</taxon>
        <taxon>Tracheophyta</taxon>
        <taxon>Spermatophyta</taxon>
        <taxon>Magnoliopsida</taxon>
        <taxon>eudicotyledons</taxon>
        <taxon>Gunneridae</taxon>
        <taxon>Pentapetalae</taxon>
        <taxon>asterids</taxon>
        <taxon>lamiids</taxon>
        <taxon>Solanales</taxon>
        <taxon>Solanaceae</taxon>
        <taxon>Solanoideae</taxon>
        <taxon>Datureae</taxon>
        <taxon>Datura</taxon>
    </lineage>
</organism>
<dbReference type="Proteomes" id="UP000823775">
    <property type="component" value="Unassembled WGS sequence"/>
</dbReference>
<reference evidence="2 3" key="1">
    <citation type="journal article" date="2021" name="BMC Genomics">
        <title>Datura genome reveals duplications of psychoactive alkaloid biosynthetic genes and high mutation rate following tissue culture.</title>
        <authorList>
            <person name="Rajewski A."/>
            <person name="Carter-House D."/>
            <person name="Stajich J."/>
            <person name="Litt A."/>
        </authorList>
    </citation>
    <scope>NUCLEOTIDE SEQUENCE [LARGE SCALE GENOMIC DNA]</scope>
    <source>
        <strain evidence="2">AR-01</strain>
    </source>
</reference>
<evidence type="ECO:0000313" key="2">
    <source>
        <dbReference type="EMBL" id="MCD7450525.1"/>
    </source>
</evidence>
<proteinExistence type="predicted"/>
<accession>A0ABS8RUP4</accession>
<feature type="compositionally biased region" description="Polar residues" evidence="1">
    <location>
        <begin position="12"/>
        <end position="30"/>
    </location>
</feature>
<dbReference type="EMBL" id="JACEIK010000135">
    <property type="protein sequence ID" value="MCD7450525.1"/>
    <property type="molecule type" value="Genomic_DNA"/>
</dbReference>
<comment type="caution">
    <text evidence="2">The sequence shown here is derived from an EMBL/GenBank/DDBJ whole genome shotgun (WGS) entry which is preliminary data.</text>
</comment>
<evidence type="ECO:0000256" key="1">
    <source>
        <dbReference type="SAM" id="MobiDB-lite"/>
    </source>
</evidence>
<feature type="region of interest" description="Disordered" evidence="1">
    <location>
        <begin position="1"/>
        <end position="34"/>
    </location>
</feature>